<feature type="transmembrane region" description="Helical" evidence="7">
    <location>
        <begin position="92"/>
        <end position="110"/>
    </location>
</feature>
<keyword evidence="9" id="KW-1185">Reference proteome</keyword>
<evidence type="ECO:0000256" key="7">
    <source>
        <dbReference type="SAM" id="Phobius"/>
    </source>
</evidence>
<dbReference type="PANTHER" id="PTHR22926">
    <property type="entry name" value="PHOSPHO-N-ACETYLMURAMOYL-PENTAPEPTIDE-TRANSFERASE"/>
    <property type="match status" value="1"/>
</dbReference>
<feature type="transmembrane region" description="Helical" evidence="7">
    <location>
        <begin position="179"/>
        <end position="200"/>
    </location>
</feature>
<evidence type="ECO:0000256" key="4">
    <source>
        <dbReference type="ARBA" id="ARBA00022692"/>
    </source>
</evidence>
<evidence type="ECO:0000256" key="6">
    <source>
        <dbReference type="ARBA" id="ARBA00023136"/>
    </source>
</evidence>
<feature type="transmembrane region" description="Helical" evidence="7">
    <location>
        <begin position="122"/>
        <end position="142"/>
    </location>
</feature>
<proteinExistence type="predicted"/>
<feature type="transmembrane region" description="Helical" evidence="7">
    <location>
        <begin position="238"/>
        <end position="258"/>
    </location>
</feature>
<dbReference type="PROSITE" id="PS01348">
    <property type="entry name" value="MRAY_2"/>
    <property type="match status" value="1"/>
</dbReference>
<organism evidence="8 9">
    <name type="scientific">Corynebacterium atypicum</name>
    <dbReference type="NCBI Taxonomy" id="191610"/>
    <lineage>
        <taxon>Bacteria</taxon>
        <taxon>Bacillati</taxon>
        <taxon>Actinomycetota</taxon>
        <taxon>Actinomycetes</taxon>
        <taxon>Mycobacteriales</taxon>
        <taxon>Corynebacteriaceae</taxon>
        <taxon>Corynebacterium</taxon>
    </lineage>
</organism>
<evidence type="ECO:0000313" key="8">
    <source>
        <dbReference type="EMBL" id="AIG64300.1"/>
    </source>
</evidence>
<feature type="transmembrane region" description="Helical" evidence="7">
    <location>
        <begin position="148"/>
        <end position="167"/>
    </location>
</feature>
<feature type="transmembrane region" description="Helical" evidence="7">
    <location>
        <begin position="354"/>
        <end position="375"/>
    </location>
</feature>
<keyword evidence="5 7" id="KW-1133">Transmembrane helix</keyword>
<dbReference type="Pfam" id="PF00953">
    <property type="entry name" value="Glycos_transf_4"/>
    <property type="match status" value="1"/>
</dbReference>
<evidence type="ECO:0000256" key="5">
    <source>
        <dbReference type="ARBA" id="ARBA00022989"/>
    </source>
</evidence>
<gene>
    <name evidence="8" type="ORF">CATYP_06405</name>
</gene>
<accession>A0ABM5QNI2</accession>
<name>A0ABM5QNI2_9CORY</name>
<evidence type="ECO:0000256" key="3">
    <source>
        <dbReference type="ARBA" id="ARBA00022679"/>
    </source>
</evidence>
<dbReference type="RefSeq" id="WP_038605838.1">
    <property type="nucleotide sequence ID" value="NZ_CP008944.1"/>
</dbReference>
<feature type="transmembrane region" description="Helical" evidence="7">
    <location>
        <begin position="270"/>
        <end position="296"/>
    </location>
</feature>
<keyword evidence="2" id="KW-1003">Cell membrane</keyword>
<keyword evidence="4 7" id="KW-0812">Transmembrane</keyword>
<dbReference type="InterPro" id="IPR018480">
    <property type="entry name" value="PNAcMuramoyl-5peptid_Trfase_CS"/>
</dbReference>
<dbReference type="GO" id="GO:0016740">
    <property type="term" value="F:transferase activity"/>
    <property type="evidence" value="ECO:0007669"/>
    <property type="project" value="UniProtKB-KW"/>
</dbReference>
<keyword evidence="6 7" id="KW-0472">Membrane</keyword>
<protein>
    <submittedName>
        <fullName evidence="8">UDP-phosphate alpha-N-acetylglucosaminyl 1-phosphate transferase</fullName>
    </submittedName>
</protein>
<feature type="transmembrane region" description="Helical" evidence="7">
    <location>
        <begin position="57"/>
        <end position="80"/>
    </location>
</feature>
<dbReference type="EMBL" id="CP008944">
    <property type="protein sequence ID" value="AIG64300.1"/>
    <property type="molecule type" value="Genomic_DNA"/>
</dbReference>
<evidence type="ECO:0000256" key="2">
    <source>
        <dbReference type="ARBA" id="ARBA00022475"/>
    </source>
</evidence>
<feature type="transmembrane region" description="Helical" evidence="7">
    <location>
        <begin position="206"/>
        <end position="226"/>
    </location>
</feature>
<dbReference type="PANTHER" id="PTHR22926:SF3">
    <property type="entry name" value="UNDECAPRENYL-PHOSPHATE ALPHA-N-ACETYLGLUCOSAMINYL 1-PHOSPHATE TRANSFERASE"/>
    <property type="match status" value="1"/>
</dbReference>
<sequence>MGVGVAGVPLRELGLVLLIGAAVTYLSTGLVRYILVRRGRVAEIRQRDVHTQPTPQLGGVAMFAGFLAAVFLAAQLPALTRGFMPITPEMNAVVWAGLVIVLVGIVDDLFELGALVKLVGQLAAAIVMSLLGLNWTLLYVPVGEGTTLVLGNVQSAVLTTVFTVLLINAINFIDGLDGLAAGMGAIAGGALLVFSLTLLFDQGGAVAAYPPAIIAAALVGICVGFLPHNFEPSRIFMGDSGAMLIGLLLAAAATSASGKINMSLYGGADVIALASPIIVVAAAVFVPVLDLVMAVVRRVSAGRSPFAADRMHLHHRLLRLGHTHRRTALVLYLWGVVLAFGAVSFSVVPPLAASLGTLVALVAAGLATLIPLRAGRLGNARHRARSS</sequence>
<dbReference type="Proteomes" id="UP000028504">
    <property type="component" value="Chromosome"/>
</dbReference>
<reference evidence="8 9" key="1">
    <citation type="submission" date="2014-07" db="EMBL/GenBank/DDBJ databases">
        <title>Complete genome sequence of Corynebacterium atypicum DSM 44849: identifiction of the mycolic acid biosynthesis genes.</title>
        <authorList>
            <person name="Tippelt A."/>
            <person name="Mollmann S."/>
            <person name="Albersmeier A."/>
            <person name="Jaenicke S."/>
            <person name="Ruckert C."/>
            <person name="Tauch A."/>
        </authorList>
    </citation>
    <scope>NUCLEOTIDE SEQUENCE [LARGE SCALE GENOMIC DNA]</scope>
    <source>
        <strain evidence="8 9">R2070</strain>
    </source>
</reference>
<dbReference type="CDD" id="cd06853">
    <property type="entry name" value="GT_WecA_like"/>
    <property type="match status" value="1"/>
</dbReference>
<comment type="subcellular location">
    <subcellularLocation>
        <location evidence="1">Cell membrane</location>
        <topology evidence="1">Multi-pass membrane protein</topology>
    </subcellularLocation>
</comment>
<feature type="transmembrane region" description="Helical" evidence="7">
    <location>
        <begin position="15"/>
        <end position="36"/>
    </location>
</feature>
<feature type="transmembrane region" description="Helical" evidence="7">
    <location>
        <begin position="329"/>
        <end position="348"/>
    </location>
</feature>
<keyword evidence="3 8" id="KW-0808">Transferase</keyword>
<evidence type="ECO:0000256" key="1">
    <source>
        <dbReference type="ARBA" id="ARBA00004651"/>
    </source>
</evidence>
<dbReference type="InterPro" id="IPR000715">
    <property type="entry name" value="Glycosyl_transferase_4"/>
</dbReference>
<evidence type="ECO:0000313" key="9">
    <source>
        <dbReference type="Proteomes" id="UP000028504"/>
    </source>
</evidence>